<dbReference type="InterPro" id="IPR027417">
    <property type="entry name" value="P-loop_NTPase"/>
</dbReference>
<comment type="catalytic activity">
    <reaction evidence="17">
        <text>ATP + H2O = ADP + phosphate + H(+)</text>
        <dbReference type="Rhea" id="RHEA:13065"/>
        <dbReference type="ChEBI" id="CHEBI:15377"/>
        <dbReference type="ChEBI" id="CHEBI:15378"/>
        <dbReference type="ChEBI" id="CHEBI:30616"/>
        <dbReference type="ChEBI" id="CHEBI:43474"/>
        <dbReference type="ChEBI" id="CHEBI:456216"/>
        <dbReference type="EC" id="5.6.2.4"/>
    </reaction>
</comment>
<dbReference type="Pfam" id="PF06431">
    <property type="entry name" value="Polyoma_lg_T_C"/>
    <property type="match status" value="1"/>
</dbReference>
<evidence type="ECO:0000256" key="15">
    <source>
        <dbReference type="ARBA" id="ARBA00034617"/>
    </source>
</evidence>
<dbReference type="PROSITE" id="PS51287">
    <property type="entry name" value="T_AG_OBD"/>
    <property type="match status" value="1"/>
</dbReference>
<name>A0A1S7J028_9POLY</name>
<dbReference type="SUPFAM" id="SSF55464">
    <property type="entry name" value="Origin of replication-binding domain, RBD-like"/>
    <property type="match status" value="1"/>
</dbReference>
<dbReference type="Gene3D" id="1.10.287.110">
    <property type="entry name" value="DnaJ domain"/>
    <property type="match status" value="1"/>
</dbReference>
<dbReference type="KEGG" id="vg:31355499"/>
<sequence length="652" mass="74534">MDTGLTREESQTLLQLLNLGPESYGNWGLMRKAFLSKCKELHPDKGGDPEKAKLLISLYKKLEANVTTLNPEESFSTSEPPRYGTPEWDQWWADFNDLFCHEHFPSDEEEPPSFQKRKSPSPEPSQATPPKKKKAAPPQDFPEDLQSFLSSAILSNKTVSCFCIYTTLEKSILLYKKLKEKYNATFVSRHKHSSNDYEGYLFMITPSRHRVSAILNYCRSLCSVSFVLVKGVNKEYPLYCHLCVEPFCRLEENIPGGLSRDFFDSPEEAQKNVSWKLISDFALEGNMDDIYLLMGIYKEFAESPEDCTKCKDKIIQLHYEHHPLHHENAQHFVECRNQKAICQQAVDGVIASKRVQNTQLSREQQLTERFRKLFHKMENLFSARSNVSMTLYMAGVAWMESLLPDFDMKELVLSILECFVNNVPKKRYYVFTGPVNTGKTTLAAALLDLCGGKSLNVNQPFDKLNFELGCAIDQFAVIFEDVKGQTSGAKHLPPGQGMCNLDHLRDYLDGAVMVNLEKKHLNKKAQIFPPGIITCNEYDIPVTLKARIHKIIKFKYVGNLFKSLQKTEDLGKYRVLQSGICLLLLLIYRCDVSDFTAPVQELVQKWKQRITEEVTDLQFLDFKTNILKGQRITGPTEGDPPTQECDTEDFVN</sequence>
<dbReference type="InterPro" id="IPR010932">
    <property type="entry name" value="Lg_T_Ag_Polyomavir_C"/>
</dbReference>
<feature type="domain" description="T-ag OBD" evidence="22">
    <location>
        <begin position="142"/>
        <end position="260"/>
    </location>
</feature>
<keyword evidence="7" id="KW-0547">Nucleotide-binding</keyword>
<evidence type="ECO:0000259" key="22">
    <source>
        <dbReference type="PROSITE" id="PS51287"/>
    </source>
</evidence>
<organism evidence="24">
    <name type="scientific">Rousettus aegyptiacus polyomavirus 1</name>
    <dbReference type="NCBI Taxonomy" id="1904411"/>
    <lineage>
        <taxon>Viruses</taxon>
        <taxon>Monodnaviria</taxon>
        <taxon>Shotokuvirae</taxon>
        <taxon>Cossaviricota</taxon>
        <taxon>Papovaviricetes</taxon>
        <taxon>Sepolyvirales</taxon>
        <taxon>Polyomaviridae</taxon>
        <taxon>Betapolyomavirus</taxon>
        <taxon>Betapolyomavirus raegyptiacus</taxon>
    </lineage>
</organism>
<dbReference type="GO" id="GO:0043138">
    <property type="term" value="F:3'-5' DNA helicase activity"/>
    <property type="evidence" value="ECO:0007669"/>
    <property type="project" value="UniProtKB-EC"/>
</dbReference>
<evidence type="ECO:0000256" key="10">
    <source>
        <dbReference type="ARBA" id="ARBA00022806"/>
    </source>
</evidence>
<dbReference type="EMBL" id="LC185218">
    <property type="protein sequence ID" value="BAX01893.1"/>
    <property type="molecule type" value="Genomic_DNA"/>
</dbReference>
<dbReference type="SUPFAM" id="SSF52540">
    <property type="entry name" value="P-loop containing nucleoside triphosphate hydrolases"/>
    <property type="match status" value="1"/>
</dbReference>
<dbReference type="GO" id="GO:0003688">
    <property type="term" value="F:DNA replication origin binding"/>
    <property type="evidence" value="ECO:0007669"/>
    <property type="project" value="InterPro"/>
</dbReference>
<evidence type="ECO:0000256" key="11">
    <source>
        <dbReference type="ARBA" id="ARBA00022833"/>
    </source>
</evidence>
<keyword evidence="14" id="KW-0413">Isomerase</keyword>
<dbReference type="InterPro" id="IPR016392">
    <property type="entry name" value="Lg_T_Ag_polyomavir"/>
</dbReference>
<evidence type="ECO:0000256" key="19">
    <source>
        <dbReference type="PROSITE-ProRule" id="PRU00671"/>
    </source>
</evidence>
<evidence type="ECO:0000256" key="6">
    <source>
        <dbReference type="ARBA" id="ARBA00022723"/>
    </source>
</evidence>
<dbReference type="Gene3D" id="1.10.10.510">
    <property type="entry name" value="Zinc finger, large T-antigen D1 domain"/>
    <property type="match status" value="1"/>
</dbReference>
<keyword evidence="9" id="KW-0378">Hydrolase</keyword>
<keyword evidence="12" id="KW-0067">ATP-binding</keyword>
<keyword evidence="10" id="KW-0347">Helicase</keyword>
<feature type="domain" description="T-ag D1-type" evidence="23">
    <location>
        <begin position="270"/>
        <end position="362"/>
    </location>
</feature>
<dbReference type="Gene3D" id="1.20.1050.70">
    <property type="entry name" value="Large T antigen, SV40, domain 3"/>
    <property type="match status" value="1"/>
</dbReference>
<feature type="region of interest" description="Disordered" evidence="20">
    <location>
        <begin position="106"/>
        <end position="140"/>
    </location>
</feature>
<dbReference type="EC" id="5.6.2.4" evidence="16"/>
<proteinExistence type="predicted"/>
<evidence type="ECO:0000313" key="25">
    <source>
        <dbReference type="Proteomes" id="UP000201766"/>
    </source>
</evidence>
<dbReference type="PROSITE" id="PS51341">
    <property type="entry name" value="ZF_LTAG_D1"/>
    <property type="match status" value="1"/>
</dbReference>
<dbReference type="GO" id="GO:0042025">
    <property type="term" value="C:host cell nucleus"/>
    <property type="evidence" value="ECO:0007669"/>
    <property type="project" value="UniProtKB-SubCell"/>
</dbReference>
<reference evidence="24" key="1">
    <citation type="journal article" date="2017" name="J. Gen. Virol.">
        <title>Discovery of African bat polyomaviruses and infrequent recombination in the large T antigen in the Polyomaviridae.</title>
        <authorList>
            <person name="Carr M."/>
            <person name="Gonzalez G."/>
            <person name="Sasaki M."/>
            <person name="Ito K."/>
            <person name="Ishii A."/>
            <person name="Hang'ombe B.M."/>
            <person name="Mweene A.S."/>
            <person name="Orba Y."/>
            <person name="Sawa H."/>
        </authorList>
    </citation>
    <scope>NUCLEOTIDE SEQUENCE [LARGE SCALE GENOMIC DNA]</scope>
    <source>
        <strain evidence="24">12SuB01</strain>
    </source>
</reference>
<evidence type="ECO:0000259" key="21">
    <source>
        <dbReference type="PROSITE" id="PS51206"/>
    </source>
</evidence>
<dbReference type="InterPro" id="IPR003133">
    <property type="entry name" value="T_Ag_DNA-bd"/>
</dbReference>
<keyword evidence="2" id="KW-0244">Early protein</keyword>
<dbReference type="GO" id="GO:0008270">
    <property type="term" value="F:zinc ion binding"/>
    <property type="evidence" value="ECO:0007669"/>
    <property type="project" value="UniProtKB-KW"/>
</dbReference>
<keyword evidence="6" id="KW-0479">Metal-binding</keyword>
<evidence type="ECO:0000256" key="12">
    <source>
        <dbReference type="ARBA" id="ARBA00022840"/>
    </source>
</evidence>
<accession>A0A1S7J028</accession>
<evidence type="ECO:0000256" key="2">
    <source>
        <dbReference type="ARBA" id="ARBA00022518"/>
    </source>
</evidence>
<evidence type="ECO:0000256" key="17">
    <source>
        <dbReference type="ARBA" id="ARBA00048988"/>
    </source>
</evidence>
<dbReference type="GeneID" id="31355499"/>
<evidence type="ECO:0000256" key="4">
    <source>
        <dbReference type="ARBA" id="ARBA00022562"/>
    </source>
</evidence>
<evidence type="ECO:0000256" key="16">
    <source>
        <dbReference type="ARBA" id="ARBA00034808"/>
    </source>
</evidence>
<evidence type="ECO:0000259" key="23">
    <source>
        <dbReference type="PROSITE" id="PS51341"/>
    </source>
</evidence>
<dbReference type="GO" id="GO:0006260">
    <property type="term" value="P:DNA replication"/>
    <property type="evidence" value="ECO:0007669"/>
    <property type="project" value="UniProtKB-KW"/>
</dbReference>
<dbReference type="SUPFAM" id="SSF46565">
    <property type="entry name" value="Chaperone J-domain"/>
    <property type="match status" value="1"/>
</dbReference>
<keyword evidence="25" id="KW-1185">Reference proteome</keyword>
<evidence type="ECO:0000256" key="13">
    <source>
        <dbReference type="ARBA" id="ARBA00023125"/>
    </source>
</evidence>
<dbReference type="Pfam" id="PF02217">
    <property type="entry name" value="T_Ag_DNA_bind"/>
    <property type="match status" value="1"/>
</dbReference>
<dbReference type="InterPro" id="IPR017910">
    <property type="entry name" value="Znf_lg_T-Ag_D1-typ"/>
</dbReference>
<evidence type="ECO:0000256" key="3">
    <source>
        <dbReference type="ARBA" id="ARBA00022553"/>
    </source>
</evidence>
<comment type="catalytic activity">
    <reaction evidence="15">
        <text>Couples ATP hydrolysis with the unwinding of duplex DNA by translocating in the 3'-5' direction.</text>
        <dbReference type="EC" id="5.6.2.4"/>
    </reaction>
</comment>
<keyword evidence="3" id="KW-0597">Phosphoprotein</keyword>
<dbReference type="InterPro" id="IPR037102">
    <property type="entry name" value="Znf_lg_T-Ag_D1_dom_sf"/>
</dbReference>
<evidence type="ECO:0000256" key="5">
    <source>
        <dbReference type="ARBA" id="ARBA00022705"/>
    </source>
</evidence>
<feature type="domain" description="SF3 helicase" evidence="21">
    <location>
        <begin position="407"/>
        <end position="567"/>
    </location>
</feature>
<dbReference type="GO" id="GO:0005524">
    <property type="term" value="F:ATP binding"/>
    <property type="evidence" value="ECO:0007669"/>
    <property type="project" value="UniProtKB-KW"/>
</dbReference>
<protein>
    <recommendedName>
        <fullName evidence="16">DNA 3'-5' helicase</fullName>
        <ecNumber evidence="16">5.6.2.4</ecNumber>
    </recommendedName>
</protein>
<comment type="subcellular location">
    <subcellularLocation>
        <location evidence="1">Host nucleus</location>
    </subcellularLocation>
</comment>
<dbReference type="Proteomes" id="UP000201766">
    <property type="component" value="Segment"/>
</dbReference>
<dbReference type="Gene3D" id="3.40.1310.20">
    <property type="match status" value="1"/>
</dbReference>
<evidence type="ECO:0000256" key="14">
    <source>
        <dbReference type="ARBA" id="ARBA00023235"/>
    </source>
</evidence>
<dbReference type="InterPro" id="IPR036869">
    <property type="entry name" value="J_dom_sf"/>
</dbReference>
<dbReference type="PIRSF" id="PIRSF003368">
    <property type="entry name" value="Large_T_antigen_polyomaV"/>
    <property type="match status" value="1"/>
</dbReference>
<keyword evidence="11" id="KW-0862">Zinc</keyword>
<dbReference type="Gene3D" id="3.40.50.300">
    <property type="entry name" value="P-loop containing nucleotide triphosphate hydrolases"/>
    <property type="match status" value="1"/>
</dbReference>
<evidence type="ECO:0000256" key="18">
    <source>
        <dbReference type="PROSITE-ProRule" id="PRU00620"/>
    </source>
</evidence>
<evidence type="ECO:0000313" key="24">
    <source>
        <dbReference type="EMBL" id="BAX01893.1"/>
    </source>
</evidence>
<keyword evidence="5" id="KW-0235">DNA replication</keyword>
<evidence type="ECO:0000256" key="20">
    <source>
        <dbReference type="SAM" id="MobiDB-lite"/>
    </source>
</evidence>
<evidence type="ECO:0000256" key="9">
    <source>
        <dbReference type="ARBA" id="ARBA00022801"/>
    </source>
</evidence>
<evidence type="ECO:0000256" key="1">
    <source>
        <dbReference type="ARBA" id="ARBA00004147"/>
    </source>
</evidence>
<dbReference type="RefSeq" id="YP_009351902.1">
    <property type="nucleotide sequence ID" value="NC_034219.1"/>
</dbReference>
<evidence type="ECO:0000256" key="8">
    <source>
        <dbReference type="ARBA" id="ARBA00022771"/>
    </source>
</evidence>
<evidence type="ECO:0000256" key="7">
    <source>
        <dbReference type="ARBA" id="ARBA00022741"/>
    </source>
</evidence>
<dbReference type="InterPro" id="IPR014015">
    <property type="entry name" value="Helicase_SF3_DNA-vir"/>
</dbReference>
<feature type="DNA-binding region" description="T-ag OBD" evidence="18">
    <location>
        <begin position="142"/>
        <end position="260"/>
    </location>
</feature>
<feature type="region of interest" description="Disordered" evidence="20">
    <location>
        <begin position="631"/>
        <end position="652"/>
    </location>
</feature>
<keyword evidence="4" id="KW-1048">Host nucleus</keyword>
<dbReference type="PROSITE" id="PS51206">
    <property type="entry name" value="SF3_HELICASE_1"/>
    <property type="match status" value="1"/>
</dbReference>
<keyword evidence="8 19" id="KW-0863">Zinc-finger</keyword>
<keyword evidence="13 18" id="KW-0238">DNA-binding</keyword>
<dbReference type="OrthoDB" id="14669at10239"/>
<dbReference type="GO" id="GO:0016787">
    <property type="term" value="F:hydrolase activity"/>
    <property type="evidence" value="ECO:0007669"/>
    <property type="project" value="UniProtKB-KW"/>
</dbReference>